<comment type="caution">
    <text evidence="3">The sequence shown here is derived from an EMBL/GenBank/DDBJ whole genome shotgun (WGS) entry which is preliminary data.</text>
</comment>
<dbReference type="EMBL" id="JBHSLN010000084">
    <property type="protein sequence ID" value="MFC5298914.1"/>
    <property type="molecule type" value="Genomic_DNA"/>
</dbReference>
<dbReference type="GO" id="GO:0008168">
    <property type="term" value="F:methyltransferase activity"/>
    <property type="evidence" value="ECO:0007669"/>
    <property type="project" value="UniProtKB-KW"/>
</dbReference>
<dbReference type="InterPro" id="IPR036265">
    <property type="entry name" value="HIT-like_sf"/>
</dbReference>
<accession>A0ABW0FIJ4</accession>
<dbReference type="GeneID" id="303299361"/>
<evidence type="ECO:0000313" key="3">
    <source>
        <dbReference type="EMBL" id="MFC5298914.1"/>
    </source>
</evidence>
<keyword evidence="3" id="KW-0808">Transferase</keyword>
<name>A0ABW0FIJ4_9MICO</name>
<reference evidence="4" key="1">
    <citation type="journal article" date="2019" name="Int. J. Syst. Evol. Microbiol.">
        <title>The Global Catalogue of Microorganisms (GCM) 10K type strain sequencing project: providing services to taxonomists for standard genome sequencing and annotation.</title>
        <authorList>
            <consortium name="The Broad Institute Genomics Platform"/>
            <consortium name="The Broad Institute Genome Sequencing Center for Infectious Disease"/>
            <person name="Wu L."/>
            <person name="Ma J."/>
        </authorList>
    </citation>
    <scope>NUCLEOTIDE SEQUENCE [LARGE SCALE GENOMIC DNA]</scope>
    <source>
        <strain evidence="4">CGMCC 1.16455</strain>
    </source>
</reference>
<dbReference type="Pfam" id="PF01230">
    <property type="entry name" value="HIT"/>
    <property type="match status" value="1"/>
</dbReference>
<feature type="domain" description="HIT" evidence="2">
    <location>
        <begin position="95"/>
        <end position="203"/>
    </location>
</feature>
<keyword evidence="4" id="KW-1185">Reference proteome</keyword>
<dbReference type="InterPro" id="IPR011146">
    <property type="entry name" value="HIT-like"/>
</dbReference>
<dbReference type="Gene3D" id="3.30.428.10">
    <property type="entry name" value="HIT-like"/>
    <property type="match status" value="1"/>
</dbReference>
<organism evidence="3 4">
    <name type="scientific">Brachybacterium tyrofermentans</name>
    <dbReference type="NCBI Taxonomy" id="47848"/>
    <lineage>
        <taxon>Bacteria</taxon>
        <taxon>Bacillati</taxon>
        <taxon>Actinomycetota</taxon>
        <taxon>Actinomycetes</taxon>
        <taxon>Micrococcales</taxon>
        <taxon>Dermabacteraceae</taxon>
        <taxon>Brachybacterium</taxon>
    </lineage>
</organism>
<proteinExistence type="predicted"/>
<evidence type="ECO:0000313" key="4">
    <source>
        <dbReference type="Proteomes" id="UP001595937"/>
    </source>
</evidence>
<dbReference type="EC" id="2.1.1.-" evidence="3"/>
<comment type="caution">
    <text evidence="1">Lacks conserved residue(s) required for the propagation of feature annotation.</text>
</comment>
<protein>
    <submittedName>
        <fullName evidence="3">HIT family protein</fullName>
        <ecNumber evidence="3">2.1.1.-</ecNumber>
    </submittedName>
</protein>
<dbReference type="PROSITE" id="PS51084">
    <property type="entry name" value="HIT_2"/>
    <property type="match status" value="1"/>
</dbReference>
<evidence type="ECO:0000256" key="1">
    <source>
        <dbReference type="PROSITE-ProRule" id="PRU00464"/>
    </source>
</evidence>
<keyword evidence="3" id="KW-0489">Methyltransferase</keyword>
<dbReference type="GO" id="GO:0032259">
    <property type="term" value="P:methylation"/>
    <property type="evidence" value="ECO:0007669"/>
    <property type="project" value="UniProtKB-KW"/>
</dbReference>
<dbReference type="RefSeq" id="WP_343926633.1">
    <property type="nucleotide sequence ID" value="NZ_BAAAIR010000105.1"/>
</dbReference>
<dbReference type="SUPFAM" id="SSF54197">
    <property type="entry name" value="HIT-like"/>
    <property type="match status" value="1"/>
</dbReference>
<gene>
    <name evidence="3" type="ORF">ACFPK8_15485</name>
</gene>
<sequence>MPLLSDPADHESTERAHELVRTEFARRVAQGHGDAPSIHLVAIDLGLSLSDCAEAVGRPDLVQNGDISWSLECLDPSGQPPEPDAEESPSWREDRVASALAGQNPTVLSRLPGGFAVIGDVQFLPGYCVLITDRPGVDRLSDLSRVERSRFLESMDLLGEAVEQVCAARDAAFRRVNLEILGNTDAFLHAHIWPRYDWEPAELVTQPVWLHPRENWSDPALRLSAEHDGLRADLAAALESLSSSA</sequence>
<evidence type="ECO:0000259" key="2">
    <source>
        <dbReference type="PROSITE" id="PS51084"/>
    </source>
</evidence>
<dbReference type="Proteomes" id="UP001595937">
    <property type="component" value="Unassembled WGS sequence"/>
</dbReference>